<comment type="caution">
    <text evidence="3">The sequence shown here is derived from an EMBL/GenBank/DDBJ whole genome shotgun (WGS) entry which is preliminary data.</text>
</comment>
<dbReference type="EMBL" id="JASCZI010271895">
    <property type="protein sequence ID" value="MED6216989.1"/>
    <property type="molecule type" value="Genomic_DNA"/>
</dbReference>
<feature type="non-terminal residue" evidence="3">
    <location>
        <position position="269"/>
    </location>
</feature>
<evidence type="ECO:0000313" key="3">
    <source>
        <dbReference type="EMBL" id="MED6216989.1"/>
    </source>
</evidence>
<sequence>MSSSTSTITTRSGNTTTQACAACKYQRRKCAPDCILAPYFPHDRQRQFLNAHKLFGVSNITKIIKFLDPHDKDQAMKTIIFQSDMRANDPVGGCYRYIQELQAQIEFYRAELDLVLQQLAMFRAQAQHHQQAQAQHLYNQTATSNVNVSIHGDEAMSAADPLTLYNSSGGGVVIGGGNGVNHYHYLQQVVPHDQYMMMQEVNDSSSNNGTPLQEHVNMWSMQNSLSSLSLQGQNSNGSIGDDYDHKPMLDMTSDERNELGFEPEDLVHR</sequence>
<comment type="similarity">
    <text evidence="1">Belongs to the LOB domain-containing protein family.</text>
</comment>
<organism evidence="3 4">
    <name type="scientific">Stylosanthes scabra</name>
    <dbReference type="NCBI Taxonomy" id="79078"/>
    <lineage>
        <taxon>Eukaryota</taxon>
        <taxon>Viridiplantae</taxon>
        <taxon>Streptophyta</taxon>
        <taxon>Embryophyta</taxon>
        <taxon>Tracheophyta</taxon>
        <taxon>Spermatophyta</taxon>
        <taxon>Magnoliopsida</taxon>
        <taxon>eudicotyledons</taxon>
        <taxon>Gunneridae</taxon>
        <taxon>Pentapetalae</taxon>
        <taxon>rosids</taxon>
        <taxon>fabids</taxon>
        <taxon>Fabales</taxon>
        <taxon>Fabaceae</taxon>
        <taxon>Papilionoideae</taxon>
        <taxon>50 kb inversion clade</taxon>
        <taxon>dalbergioids sensu lato</taxon>
        <taxon>Dalbergieae</taxon>
        <taxon>Pterocarpus clade</taxon>
        <taxon>Stylosanthes</taxon>
    </lineage>
</organism>
<evidence type="ECO:0000259" key="2">
    <source>
        <dbReference type="PROSITE" id="PS50891"/>
    </source>
</evidence>
<reference evidence="3 4" key="1">
    <citation type="journal article" date="2023" name="Plants (Basel)">
        <title>Bridging the Gap: Combining Genomics and Transcriptomics Approaches to Understand Stylosanthes scabra, an Orphan Legume from the Brazilian Caatinga.</title>
        <authorList>
            <person name="Ferreira-Neto J.R.C."/>
            <person name="da Silva M.D."/>
            <person name="Binneck E."/>
            <person name="de Melo N.F."/>
            <person name="da Silva R.H."/>
            <person name="de Melo A.L.T.M."/>
            <person name="Pandolfi V."/>
            <person name="Bustamante F.O."/>
            <person name="Brasileiro-Vidal A.C."/>
            <person name="Benko-Iseppon A.M."/>
        </authorList>
    </citation>
    <scope>NUCLEOTIDE SEQUENCE [LARGE SCALE GENOMIC DNA]</scope>
    <source>
        <tissue evidence="3">Leaves</tissue>
    </source>
</reference>
<evidence type="ECO:0000313" key="4">
    <source>
        <dbReference type="Proteomes" id="UP001341840"/>
    </source>
</evidence>
<evidence type="ECO:0000256" key="1">
    <source>
        <dbReference type="ARBA" id="ARBA00005474"/>
    </source>
</evidence>
<name>A0ABU6Z5W9_9FABA</name>
<dbReference type="PANTHER" id="PTHR31301">
    <property type="entry name" value="LOB DOMAIN-CONTAINING PROTEIN 4-RELATED"/>
    <property type="match status" value="1"/>
</dbReference>
<gene>
    <name evidence="3" type="ORF">PIB30_013464</name>
</gene>
<protein>
    <recommendedName>
        <fullName evidence="2">LOB domain-containing protein</fullName>
    </recommendedName>
</protein>
<feature type="domain" description="LOB" evidence="2">
    <location>
        <begin position="18"/>
        <end position="119"/>
    </location>
</feature>
<dbReference type="InterPro" id="IPR004883">
    <property type="entry name" value="LOB"/>
</dbReference>
<proteinExistence type="inferred from homology"/>
<dbReference type="Pfam" id="PF03195">
    <property type="entry name" value="LOB"/>
    <property type="match status" value="1"/>
</dbReference>
<dbReference type="Proteomes" id="UP001341840">
    <property type="component" value="Unassembled WGS sequence"/>
</dbReference>
<accession>A0ABU6Z5W9</accession>
<dbReference type="PANTHER" id="PTHR31301:SF67">
    <property type="entry name" value="LOB DOMAIN-CONTAINING PROTEIN 22"/>
    <property type="match status" value="1"/>
</dbReference>
<dbReference type="PROSITE" id="PS50891">
    <property type="entry name" value="LOB"/>
    <property type="match status" value="1"/>
</dbReference>
<keyword evidence="4" id="KW-1185">Reference proteome</keyword>